<name>A0A9W4HIJ3_PENNA</name>
<dbReference type="AlphaFoldDB" id="A0A9W4HIJ3"/>
<dbReference type="InterPro" id="IPR000627">
    <property type="entry name" value="Intradiol_dOase_C"/>
</dbReference>
<feature type="domain" description="Intradiol ring-cleavage dioxygenases" evidence="2">
    <location>
        <begin position="107"/>
        <end position="172"/>
    </location>
</feature>
<comment type="caution">
    <text evidence="3">The sequence shown here is derived from an EMBL/GenBank/DDBJ whole genome shotgun (WGS) entry which is preliminary data.</text>
</comment>
<evidence type="ECO:0000256" key="1">
    <source>
        <dbReference type="SAM" id="SignalP"/>
    </source>
</evidence>
<dbReference type="OrthoDB" id="121380at2759"/>
<reference evidence="3" key="1">
    <citation type="submission" date="2021-07" db="EMBL/GenBank/DDBJ databases">
        <authorList>
            <person name="Branca A.L. A."/>
        </authorList>
    </citation>
    <scope>NUCLEOTIDE SEQUENCE</scope>
</reference>
<accession>A0A9W4HIJ3</accession>
<evidence type="ECO:0000313" key="3">
    <source>
        <dbReference type="EMBL" id="CAG8026494.1"/>
    </source>
</evidence>
<proteinExistence type="predicted"/>
<evidence type="ECO:0000313" key="4">
    <source>
        <dbReference type="Proteomes" id="UP001153461"/>
    </source>
</evidence>
<dbReference type="InterPro" id="IPR015889">
    <property type="entry name" value="Intradiol_dOase_core"/>
</dbReference>
<dbReference type="SUPFAM" id="SSF49482">
    <property type="entry name" value="Aromatic compound dioxygenase"/>
    <property type="match status" value="1"/>
</dbReference>
<dbReference type="PANTHER" id="PTHR34315:SF1">
    <property type="entry name" value="INTRADIOL RING-CLEAVAGE DIOXYGENASES DOMAIN-CONTAINING PROTEIN-RELATED"/>
    <property type="match status" value="1"/>
</dbReference>
<dbReference type="GO" id="GO:0008199">
    <property type="term" value="F:ferric iron binding"/>
    <property type="evidence" value="ECO:0007669"/>
    <property type="project" value="InterPro"/>
</dbReference>
<dbReference type="GO" id="GO:0016702">
    <property type="term" value="F:oxidoreductase activity, acting on single donors with incorporation of molecular oxygen, incorporation of two atoms of oxygen"/>
    <property type="evidence" value="ECO:0007669"/>
    <property type="project" value="InterPro"/>
</dbReference>
<gene>
    <name evidence="3" type="ORF">PNAL_LOCUS2598</name>
</gene>
<feature type="chain" id="PRO_5040855706" description="Intradiol ring-cleavage dioxygenases domain-containing protein" evidence="1">
    <location>
        <begin position="29"/>
        <end position="353"/>
    </location>
</feature>
<dbReference type="Pfam" id="PF00775">
    <property type="entry name" value="Dioxygenase_C"/>
    <property type="match status" value="1"/>
</dbReference>
<evidence type="ECO:0000259" key="2">
    <source>
        <dbReference type="Pfam" id="PF00775"/>
    </source>
</evidence>
<dbReference type="Gene3D" id="2.60.130.10">
    <property type="entry name" value="Aromatic compound dioxygenase"/>
    <property type="match status" value="1"/>
</dbReference>
<dbReference type="PANTHER" id="PTHR34315">
    <property type="match status" value="1"/>
</dbReference>
<protein>
    <recommendedName>
        <fullName evidence="2">Intradiol ring-cleavage dioxygenases domain-containing protein</fullName>
    </recommendedName>
</protein>
<dbReference type="EMBL" id="CAJVNV010000082">
    <property type="protein sequence ID" value="CAG8026494.1"/>
    <property type="molecule type" value="Genomic_DNA"/>
</dbReference>
<dbReference type="Proteomes" id="UP001153461">
    <property type="component" value="Unassembled WGS sequence"/>
</dbReference>
<feature type="signal peptide" evidence="1">
    <location>
        <begin position="1"/>
        <end position="28"/>
    </location>
</feature>
<sequence length="353" mass="38405">MFASKVFEPKMFAAYLVVLFVLAAIANAHPGPHAPVDAVAHQKRAAAAAQCSDKIGLMKRKSHALRRRDKSIDPNIGITDYIVHAHAPKYDFIKNESCILTPEASNGPYFYPNSQTLRQDIREGQPGVPLSLEIGVIDVNTCEPLPDVLVDIWHCNATGSYSSFTGLSPNIHANILFEEAGVDLSNITDGLGDLSWLSTDNSTFLRGMWPTNKHGVTSFTTVYPGFYIDRTIHIHAQVHTDWSVTSNGTLSHGPIVSTGQLFMAEELSKQIMALQPYASHTQIERTLNDVDGIYTTESMTGAMTLLDTEPLDGEDYTNGVLGYITLAIDTSSVKDGSTVNPNPSVKNLTALAD</sequence>
<organism evidence="3 4">
    <name type="scientific">Penicillium nalgiovense</name>
    <dbReference type="NCBI Taxonomy" id="60175"/>
    <lineage>
        <taxon>Eukaryota</taxon>
        <taxon>Fungi</taxon>
        <taxon>Dikarya</taxon>
        <taxon>Ascomycota</taxon>
        <taxon>Pezizomycotina</taxon>
        <taxon>Eurotiomycetes</taxon>
        <taxon>Eurotiomycetidae</taxon>
        <taxon>Eurotiales</taxon>
        <taxon>Aspergillaceae</taxon>
        <taxon>Penicillium</taxon>
    </lineage>
</organism>
<dbReference type="CDD" id="cd03457">
    <property type="entry name" value="intradiol_dioxygenase_like"/>
    <property type="match status" value="1"/>
</dbReference>
<keyword evidence="1" id="KW-0732">Signal</keyword>